<dbReference type="SUPFAM" id="SSF53335">
    <property type="entry name" value="S-adenosyl-L-methionine-dependent methyltransferases"/>
    <property type="match status" value="1"/>
</dbReference>
<dbReference type="EMBL" id="CAXAMN010006669">
    <property type="protein sequence ID" value="CAK9018695.1"/>
    <property type="molecule type" value="Genomic_DNA"/>
</dbReference>
<dbReference type="Pfam" id="PF13649">
    <property type="entry name" value="Methyltransf_25"/>
    <property type="match status" value="1"/>
</dbReference>
<evidence type="ECO:0000313" key="1">
    <source>
        <dbReference type="EMBL" id="CAK9018695.1"/>
    </source>
</evidence>
<reference evidence="1 2" key="1">
    <citation type="submission" date="2024-02" db="EMBL/GenBank/DDBJ databases">
        <authorList>
            <person name="Chen Y."/>
            <person name="Shah S."/>
            <person name="Dougan E. K."/>
            <person name="Thang M."/>
            <person name="Chan C."/>
        </authorList>
    </citation>
    <scope>NUCLEOTIDE SEQUENCE [LARGE SCALE GENOMIC DNA]</scope>
</reference>
<protein>
    <submittedName>
        <fullName evidence="1">Uncharacterized protein</fullName>
    </submittedName>
</protein>
<dbReference type="Gene3D" id="3.40.50.150">
    <property type="entry name" value="Vaccinia Virus protein VP39"/>
    <property type="match status" value="1"/>
</dbReference>
<accession>A0ABP0JWV5</accession>
<dbReference type="PANTHER" id="PTHR43464:SF19">
    <property type="entry name" value="UBIQUINONE BIOSYNTHESIS O-METHYLTRANSFERASE, MITOCHONDRIAL"/>
    <property type="match status" value="1"/>
</dbReference>
<gene>
    <name evidence="1" type="ORF">CCMP2556_LOCUS13372</name>
</gene>
<proteinExistence type="predicted"/>
<sequence length="239" mass="26183">MDSAPDLSVRAAADGALFRQLVAEGYDRCAEAYLRHSSGEEDLRLEPFRELMAELHAGAHVLDAGCGAGVPIAKAIVDDARQMRVTGVDISPRQIELAKQLVPSDRATFLCSDMTALDCEAESFDAICAFFSVFHLPRRDHAAFFARAASWLRPGGRFVFNLGAGFEDGDGECGLEMDFLGTTMVWSSYPRDDTVKLLSAAGLSLVKDELHTVRTGDEVDRAGLQFRFYHCRKTSDPVD</sequence>
<dbReference type="InterPro" id="IPR029063">
    <property type="entry name" value="SAM-dependent_MTases_sf"/>
</dbReference>
<dbReference type="CDD" id="cd02440">
    <property type="entry name" value="AdoMet_MTases"/>
    <property type="match status" value="1"/>
</dbReference>
<keyword evidence="2" id="KW-1185">Reference proteome</keyword>
<dbReference type="InterPro" id="IPR041698">
    <property type="entry name" value="Methyltransf_25"/>
</dbReference>
<organism evidence="1 2">
    <name type="scientific">Durusdinium trenchii</name>
    <dbReference type="NCBI Taxonomy" id="1381693"/>
    <lineage>
        <taxon>Eukaryota</taxon>
        <taxon>Sar</taxon>
        <taxon>Alveolata</taxon>
        <taxon>Dinophyceae</taxon>
        <taxon>Suessiales</taxon>
        <taxon>Symbiodiniaceae</taxon>
        <taxon>Durusdinium</taxon>
    </lineage>
</organism>
<dbReference type="PANTHER" id="PTHR43464">
    <property type="entry name" value="METHYLTRANSFERASE"/>
    <property type="match status" value="1"/>
</dbReference>
<comment type="caution">
    <text evidence="1">The sequence shown here is derived from an EMBL/GenBank/DDBJ whole genome shotgun (WGS) entry which is preliminary data.</text>
</comment>
<dbReference type="Proteomes" id="UP001642484">
    <property type="component" value="Unassembled WGS sequence"/>
</dbReference>
<name>A0ABP0JWV5_9DINO</name>
<dbReference type="GO" id="GO:0008168">
    <property type="term" value="F:methyltransferase activity"/>
    <property type="evidence" value="ECO:0007669"/>
    <property type="project" value="UniProtKB-KW"/>
</dbReference>
<evidence type="ECO:0000313" key="2">
    <source>
        <dbReference type="Proteomes" id="UP001642484"/>
    </source>
</evidence>
<dbReference type="GO" id="GO:0032259">
    <property type="term" value="P:methylation"/>
    <property type="evidence" value="ECO:0007669"/>
    <property type="project" value="UniProtKB-KW"/>
</dbReference>